<evidence type="ECO:0000259" key="1">
    <source>
        <dbReference type="PROSITE" id="PS50112"/>
    </source>
</evidence>
<dbReference type="Pfam" id="PF00563">
    <property type="entry name" value="EAL"/>
    <property type="match status" value="1"/>
</dbReference>
<dbReference type="Pfam" id="PF00990">
    <property type="entry name" value="GGDEF"/>
    <property type="match status" value="1"/>
</dbReference>
<dbReference type="Gene3D" id="3.30.450.20">
    <property type="entry name" value="PAS domain"/>
    <property type="match status" value="1"/>
</dbReference>
<evidence type="ECO:0000259" key="2">
    <source>
        <dbReference type="PROSITE" id="PS50883"/>
    </source>
</evidence>
<dbReference type="SUPFAM" id="SSF55781">
    <property type="entry name" value="GAF domain-like"/>
    <property type="match status" value="1"/>
</dbReference>
<dbReference type="InterPro" id="IPR000160">
    <property type="entry name" value="GGDEF_dom"/>
</dbReference>
<dbReference type="InterPro" id="IPR043128">
    <property type="entry name" value="Rev_trsase/Diguanyl_cyclase"/>
</dbReference>
<dbReference type="Gene3D" id="3.30.70.270">
    <property type="match status" value="1"/>
</dbReference>
<proteinExistence type="predicted"/>
<dbReference type="InterPro" id="IPR013656">
    <property type="entry name" value="PAS_4"/>
</dbReference>
<dbReference type="CDD" id="cd01949">
    <property type="entry name" value="GGDEF"/>
    <property type="match status" value="1"/>
</dbReference>
<dbReference type="PROSITE" id="PS50112">
    <property type="entry name" value="PAS"/>
    <property type="match status" value="1"/>
</dbReference>
<dbReference type="PANTHER" id="PTHR44757">
    <property type="entry name" value="DIGUANYLATE CYCLASE DGCP"/>
    <property type="match status" value="1"/>
</dbReference>
<name>A0ABU9GSN1_9GAMM</name>
<feature type="domain" description="EAL" evidence="2">
    <location>
        <begin position="489"/>
        <end position="745"/>
    </location>
</feature>
<accession>A0ABU9GSN1</accession>
<dbReference type="EMBL" id="JBAKAZ010000051">
    <property type="protein sequence ID" value="MEL0630338.1"/>
    <property type="molecule type" value="Genomic_DNA"/>
</dbReference>
<dbReference type="RefSeq" id="WP_341598467.1">
    <property type="nucleotide sequence ID" value="NZ_JBAKAZ010000051.1"/>
</dbReference>
<protein>
    <submittedName>
        <fullName evidence="4">EAL domain-containing protein</fullName>
    </submittedName>
</protein>
<comment type="caution">
    <text evidence="4">The sequence shown here is derived from an EMBL/GenBank/DDBJ whole genome shotgun (WGS) entry which is preliminary data.</text>
</comment>
<dbReference type="InterPro" id="IPR000014">
    <property type="entry name" value="PAS"/>
</dbReference>
<organism evidence="4 5">
    <name type="scientific">Psychromonas aquatilis</name>
    <dbReference type="NCBI Taxonomy" id="2005072"/>
    <lineage>
        <taxon>Bacteria</taxon>
        <taxon>Pseudomonadati</taxon>
        <taxon>Pseudomonadota</taxon>
        <taxon>Gammaproteobacteria</taxon>
        <taxon>Alteromonadales</taxon>
        <taxon>Psychromonadaceae</taxon>
        <taxon>Psychromonas</taxon>
    </lineage>
</organism>
<dbReference type="CDD" id="cd01948">
    <property type="entry name" value="EAL"/>
    <property type="match status" value="1"/>
</dbReference>
<dbReference type="PANTHER" id="PTHR44757:SF2">
    <property type="entry name" value="BIOFILM ARCHITECTURE MAINTENANCE PROTEIN MBAA"/>
    <property type="match status" value="1"/>
</dbReference>
<dbReference type="SMART" id="SM00267">
    <property type="entry name" value="GGDEF"/>
    <property type="match status" value="1"/>
</dbReference>
<dbReference type="InterPro" id="IPR001633">
    <property type="entry name" value="EAL_dom"/>
</dbReference>
<dbReference type="SUPFAM" id="SSF55073">
    <property type="entry name" value="Nucleotide cyclase"/>
    <property type="match status" value="1"/>
</dbReference>
<dbReference type="InterPro" id="IPR003018">
    <property type="entry name" value="GAF"/>
</dbReference>
<dbReference type="CDD" id="cd00130">
    <property type="entry name" value="PAS"/>
    <property type="match status" value="1"/>
</dbReference>
<dbReference type="Proteomes" id="UP001369082">
    <property type="component" value="Unassembled WGS sequence"/>
</dbReference>
<feature type="domain" description="GGDEF" evidence="3">
    <location>
        <begin position="342"/>
        <end position="480"/>
    </location>
</feature>
<sequence>MDIVKNTNLLSHQKNILTKIALGEHFVSIMDSICLAIEEIIGDSSKCSILILKENRLYPVSAPSLPSKYTKIITGIEIGPNIGSCGTAAFSQSPIFVSDILKSPLWEKYRDLSTQFNFRSCWSIPLISIHSEMFGTLSLYNEKSKIPTDEQIEVIDFFVHLAAITYEKKSQKKQITTLINDLKKTNDKLNAFIKVLPDPAFVLSRSGKYLDIYGSQNELLAKPLKTLINQNMQDVFPPKERQMVSHFIKQALETNQVQVFEYELEVEKGLLTFEGRTIPINDEKSNKKAQVLWLARDITARKQAEKQINSLIYYDYLTNLPNRRFLINKLTSYLSEDIKAGRSGALLFLDIDNFKRVNDSLGHKAGDDLLIELAKRLNKVLRKKDTLARIGGDEFIILLEDVGENNKQIKENTIRITEFYLSIFNDKFNIDLLSFQVSGSIGIFLIENLNTSAEKILQYSDTAMYKAKNKNGNSYSFFEEQFQTLLGKQTELESDIIKAIDNDEIVAYFQPQITFDGNIKSCEALIRWFHPTKGLITPDIFIPIAEQFGLIQKLQNIVLKDICMLINKLASLNLINETYSVALNISQYQFVADNLKSNILSIINEFHIPPSRIKLEITESMFSQDLGQTIQQMQTLVSEGFIFSIDDFGTGYSCLSTLQTYPISELKIDKTFVNNLTQKNITALPIIETIINLASNLNMSVVAEGIETKEQFEALKDKGVDTIQGYYIAKPMSAEDYLIWHSQNS</sequence>
<dbReference type="PROSITE" id="PS50887">
    <property type="entry name" value="GGDEF"/>
    <property type="match status" value="1"/>
</dbReference>
<dbReference type="Pfam" id="PF08448">
    <property type="entry name" value="PAS_4"/>
    <property type="match status" value="1"/>
</dbReference>
<dbReference type="InterPro" id="IPR029787">
    <property type="entry name" value="Nucleotide_cyclase"/>
</dbReference>
<dbReference type="SUPFAM" id="SSF141868">
    <property type="entry name" value="EAL domain-like"/>
    <property type="match status" value="1"/>
</dbReference>
<dbReference type="Pfam" id="PF13185">
    <property type="entry name" value="GAF_2"/>
    <property type="match status" value="1"/>
</dbReference>
<dbReference type="InterPro" id="IPR035919">
    <property type="entry name" value="EAL_sf"/>
</dbReference>
<dbReference type="NCBIfam" id="TIGR00229">
    <property type="entry name" value="sensory_box"/>
    <property type="match status" value="1"/>
</dbReference>
<dbReference type="SUPFAM" id="SSF55785">
    <property type="entry name" value="PYP-like sensor domain (PAS domain)"/>
    <property type="match status" value="1"/>
</dbReference>
<evidence type="ECO:0000259" key="3">
    <source>
        <dbReference type="PROSITE" id="PS50887"/>
    </source>
</evidence>
<reference evidence="4 5" key="1">
    <citation type="submission" date="2024-02" db="EMBL/GenBank/DDBJ databases">
        <title>Bacteria isolated from the canopy kelp, Nereocystis luetkeana.</title>
        <authorList>
            <person name="Pfister C.A."/>
            <person name="Younker I.T."/>
            <person name="Light S.H."/>
        </authorList>
    </citation>
    <scope>NUCLEOTIDE SEQUENCE [LARGE SCALE GENOMIC DNA]</scope>
    <source>
        <strain evidence="4 5">TI.1.05</strain>
    </source>
</reference>
<dbReference type="InterPro" id="IPR035965">
    <property type="entry name" value="PAS-like_dom_sf"/>
</dbReference>
<dbReference type="PROSITE" id="PS50883">
    <property type="entry name" value="EAL"/>
    <property type="match status" value="1"/>
</dbReference>
<keyword evidence="5" id="KW-1185">Reference proteome</keyword>
<evidence type="ECO:0000313" key="4">
    <source>
        <dbReference type="EMBL" id="MEL0630338.1"/>
    </source>
</evidence>
<dbReference type="InterPro" id="IPR052155">
    <property type="entry name" value="Biofilm_reg_signaling"/>
</dbReference>
<dbReference type="Gene3D" id="3.30.450.40">
    <property type="match status" value="1"/>
</dbReference>
<dbReference type="Gene3D" id="3.20.20.450">
    <property type="entry name" value="EAL domain"/>
    <property type="match status" value="1"/>
</dbReference>
<gene>
    <name evidence="4" type="ORF">V6256_12040</name>
</gene>
<feature type="domain" description="PAS" evidence="1">
    <location>
        <begin position="185"/>
        <end position="255"/>
    </location>
</feature>
<dbReference type="InterPro" id="IPR029016">
    <property type="entry name" value="GAF-like_dom_sf"/>
</dbReference>
<dbReference type="SMART" id="SM00052">
    <property type="entry name" value="EAL"/>
    <property type="match status" value="1"/>
</dbReference>
<evidence type="ECO:0000313" key="5">
    <source>
        <dbReference type="Proteomes" id="UP001369082"/>
    </source>
</evidence>
<dbReference type="NCBIfam" id="TIGR00254">
    <property type="entry name" value="GGDEF"/>
    <property type="match status" value="1"/>
</dbReference>